<sequence length="522" mass="55795">MFDMPGVDVVGSLDAAGLIDAAGDFARAENMAAARKLAVLAELFDRRTGLASAAERSSWWLDPDAAVAAELAAAMGVSQSLALVQTHRAVALRDRLPKVAALFAQGLISDLLVRTIVYRTELITDPGAMAAVDDAVARQVGFWGALSRTKTEQAIDATVITHDPGALRAAKDHTPDRAVQFGSPSDPVGLVSMWARMHPGDAAALHERINTIAHTVCEADPRTLEQRRNDALAAIGYGLDALTCSCGLPDCAAATHPRPAPNTTIYVLTDTTTAEPAAEAEPATEAEEDEAGQAEPAPEAEADGEQTQPAPVPAAVAAPAAKPAFLFGKGVLAPAALQPLLDNARIREIVHPGDSPAEPRYLPSRALAEFIRCRDLTCRFPHCDIAATRADIDHTVPYPCGPTHASNLKCLCRFHHLLKTFWTGPDGWYDRQHPDGTVEWTSPTGHTYLTKPGSALLFPTLCTPTGTLWSNGPPPTPTPDQRRGTMMPRRRLTRAQAHTRYLTVLRRLNGEGLTKPNGPPPF</sequence>
<evidence type="ECO:0000256" key="1">
    <source>
        <dbReference type="SAM" id="MobiDB-lite"/>
    </source>
</evidence>
<dbReference type="KEGG" id="mdu:MDUV_41020"/>
<accession>A0A7I7K764</accession>
<gene>
    <name evidence="3" type="ORF">MDUV_41020</name>
</gene>
<feature type="region of interest" description="Disordered" evidence="1">
    <location>
        <begin position="468"/>
        <end position="487"/>
    </location>
</feature>
<evidence type="ECO:0000313" key="3">
    <source>
        <dbReference type="EMBL" id="BBX19242.1"/>
    </source>
</evidence>
<dbReference type="RefSeq" id="WP_163722277.1">
    <property type="nucleotide sequence ID" value="NZ_AP022563.1"/>
</dbReference>
<dbReference type="InterPro" id="IPR003870">
    <property type="entry name" value="DUF222"/>
</dbReference>
<name>A0A7I7K764_9MYCO</name>
<feature type="domain" description="DUF222" evidence="2">
    <location>
        <begin position="26"/>
        <end position="280"/>
    </location>
</feature>
<reference evidence="3 4" key="1">
    <citation type="journal article" date="2019" name="Emerg. Microbes Infect.">
        <title>Comprehensive subspecies identification of 175 nontuberculous mycobacteria species based on 7547 genomic profiles.</title>
        <authorList>
            <person name="Matsumoto Y."/>
            <person name="Kinjo T."/>
            <person name="Motooka D."/>
            <person name="Nabeya D."/>
            <person name="Jung N."/>
            <person name="Uechi K."/>
            <person name="Horii T."/>
            <person name="Iida T."/>
            <person name="Fujita J."/>
            <person name="Nakamura S."/>
        </authorList>
    </citation>
    <scope>NUCLEOTIDE SEQUENCE [LARGE SCALE GENOMIC DNA]</scope>
    <source>
        <strain evidence="3 4">JCM 6396</strain>
    </source>
</reference>
<dbReference type="EMBL" id="AP022563">
    <property type="protein sequence ID" value="BBX19242.1"/>
    <property type="molecule type" value="Genomic_DNA"/>
</dbReference>
<keyword evidence="4" id="KW-1185">Reference proteome</keyword>
<dbReference type="InterPro" id="IPR003615">
    <property type="entry name" value="HNH_nuc"/>
</dbReference>
<feature type="region of interest" description="Disordered" evidence="1">
    <location>
        <begin position="274"/>
        <end position="310"/>
    </location>
</feature>
<organism evidence="3 4">
    <name type="scientific">Mycolicibacterium duvalii</name>
    <dbReference type="NCBI Taxonomy" id="39688"/>
    <lineage>
        <taxon>Bacteria</taxon>
        <taxon>Bacillati</taxon>
        <taxon>Actinomycetota</taxon>
        <taxon>Actinomycetes</taxon>
        <taxon>Mycobacteriales</taxon>
        <taxon>Mycobacteriaceae</taxon>
        <taxon>Mycolicibacterium</taxon>
    </lineage>
</organism>
<evidence type="ECO:0000259" key="2">
    <source>
        <dbReference type="Pfam" id="PF02720"/>
    </source>
</evidence>
<feature type="compositionally biased region" description="Acidic residues" evidence="1">
    <location>
        <begin position="282"/>
        <end position="304"/>
    </location>
</feature>
<dbReference type="Pfam" id="PF02720">
    <property type="entry name" value="DUF222"/>
    <property type="match status" value="1"/>
</dbReference>
<dbReference type="AlphaFoldDB" id="A0A7I7K764"/>
<dbReference type="Proteomes" id="UP000467006">
    <property type="component" value="Chromosome"/>
</dbReference>
<protein>
    <recommendedName>
        <fullName evidence="2">DUF222 domain-containing protein</fullName>
    </recommendedName>
</protein>
<evidence type="ECO:0000313" key="4">
    <source>
        <dbReference type="Proteomes" id="UP000467006"/>
    </source>
</evidence>
<proteinExistence type="predicted"/>
<dbReference type="CDD" id="cd00085">
    <property type="entry name" value="HNHc"/>
    <property type="match status" value="1"/>
</dbReference>